<accession>A0A8I5R2K5</accession>
<keyword evidence="1" id="KW-0812">Transmembrane</keyword>
<feature type="transmembrane region" description="Helical" evidence="1">
    <location>
        <begin position="12"/>
        <end position="28"/>
    </location>
</feature>
<evidence type="ECO:0000256" key="1">
    <source>
        <dbReference type="SAM" id="Phobius"/>
    </source>
</evidence>
<evidence type="ECO:0000313" key="3">
    <source>
        <dbReference type="Proteomes" id="UP000028761"/>
    </source>
</evidence>
<sequence length="161" mass="18321">MLTFKRQKAHLRNTYLFICTFFFFFFFLRNGLTVLPRLECSGAIIAHCNLKLQGSSDPSISASRLVGTTGACHHTWLSFKIFHRDEKFIKMKNSCCPFFFFFFLRLGLALLFRLVCSGMIMAHCNLCLLGSSNSPASAYRVAGGYKQVPPCPTNFCFFGFF</sequence>
<keyword evidence="3" id="KW-1185">Reference proteome</keyword>
<reference evidence="2" key="3">
    <citation type="submission" date="2025-09" db="UniProtKB">
        <authorList>
            <consortium name="Ensembl"/>
        </authorList>
    </citation>
    <scope>IDENTIFICATION</scope>
</reference>
<keyword evidence="1" id="KW-0472">Membrane</keyword>
<dbReference type="GeneTree" id="ENSGT01150000286943"/>
<reference evidence="2 3" key="1">
    <citation type="submission" date="2012-03" db="EMBL/GenBank/DDBJ databases">
        <title>Whole Genome Assembly of Papio anubis.</title>
        <authorList>
            <person name="Liu Y.L."/>
            <person name="Abraham K.A."/>
            <person name="Akbar H.A."/>
            <person name="Ali S.A."/>
            <person name="Anosike U.A."/>
            <person name="Aqrawi P.A."/>
            <person name="Arias F.A."/>
            <person name="Attaway T.A."/>
            <person name="Awwad R.A."/>
            <person name="Babu C.B."/>
            <person name="Bandaranaike D.B."/>
            <person name="Battles P.B."/>
            <person name="Bell A.B."/>
            <person name="Beltran B.B."/>
            <person name="Berhane-Mersha D.B."/>
            <person name="Bess C.B."/>
            <person name="Bickham C.B."/>
            <person name="Bolden T.B."/>
            <person name="Carter K.C."/>
            <person name="Chau D.C."/>
            <person name="Chavez A.C."/>
            <person name="Clerc-Blankenburg K.C."/>
            <person name="Coyle M.C."/>
            <person name="Dao M.D."/>
            <person name="Davila M.L.D."/>
            <person name="Davy-Carroll L.D."/>
            <person name="Denson S.D."/>
            <person name="Dinh H.D."/>
            <person name="Fernandez S.F."/>
            <person name="Fernando P.F."/>
            <person name="Forbes L.F."/>
            <person name="Francis C.F."/>
            <person name="Francisco L.F."/>
            <person name="Fu Q.F."/>
            <person name="Garcia-Iii R.G."/>
            <person name="Garrett T.G."/>
            <person name="Gross S.G."/>
            <person name="Gubbala S.G."/>
            <person name="Hirani K.H."/>
            <person name="Hogues M.H."/>
            <person name="Hollins B.H."/>
            <person name="Jackson L.J."/>
            <person name="Javaid M.J."/>
            <person name="Jhangiani S.J."/>
            <person name="Johnson A.J."/>
            <person name="Johnson B.J."/>
            <person name="Jones J.J."/>
            <person name="Joshi V.J."/>
            <person name="Kalu J.K."/>
            <person name="Khan N.K."/>
            <person name="Korchina V.K."/>
            <person name="Kovar C.K."/>
            <person name="Lago L.L."/>
            <person name="Lara F.L."/>
            <person name="Le T.-K.L."/>
            <person name="Lee S.L."/>
            <person name="Legall-Iii F.L."/>
            <person name="Lemon S.L."/>
            <person name="Liu J.L."/>
            <person name="Liu Y.-S.L."/>
            <person name="Liyanage D.L."/>
            <person name="Lopez J.L."/>
            <person name="Lorensuhewa L.L."/>
            <person name="Mata R.M."/>
            <person name="Mathew T.M."/>
            <person name="Mercado C.M."/>
            <person name="Mercado I.M."/>
            <person name="Morales K.M."/>
            <person name="Morgan M.M."/>
            <person name="Munidasa M.M."/>
            <person name="Ngo D.N."/>
            <person name="Nguyen L.N."/>
            <person name="Nguyen T.N."/>
            <person name="Nguyen N.N."/>
            <person name="Obregon M.O."/>
            <person name="Okwuonu G.O."/>
            <person name="Ongeri F.O."/>
            <person name="Onwere C.O."/>
            <person name="Osifeso I.O."/>
            <person name="Parra A.P."/>
            <person name="Patil S.P."/>
            <person name="Perez A.P."/>
            <person name="Perez Y.P."/>
            <person name="Pham C.P."/>
            <person name="Pu L.-L.P."/>
            <person name="Puazo M.P."/>
            <person name="Quiroz J.Q."/>
            <person name="Rouhana J.R."/>
            <person name="Ruiz M.R."/>
            <person name="Ruiz S.-J.R."/>
            <person name="Saada N.S."/>
            <person name="Santibanez J.S."/>
            <person name="Scheel M.S."/>
            <person name="Schneider B.S."/>
            <person name="Simmons D.S."/>
            <person name="Sisson I.S."/>
            <person name="Tang L.-Y.T."/>
            <person name="Thornton R.T."/>
            <person name="Tisius J.T."/>
            <person name="Toledanes G.T."/>
            <person name="Trejos Z.T."/>
            <person name="Usmani K.U."/>
            <person name="Varghese R.V."/>
            <person name="Vattathil S.V."/>
            <person name="Vee V.V."/>
            <person name="Walker D.W."/>
            <person name="Weissenberger G.W."/>
            <person name="White C.W."/>
            <person name="Williams A.W."/>
            <person name="Woodworth J.W."/>
            <person name="Wright R.W."/>
            <person name="Zhu Y.Z."/>
            <person name="Han Y.H."/>
            <person name="Newsham I.N."/>
            <person name="Nazareth L.N."/>
            <person name="Worley K.W."/>
            <person name="Muzny D.M."/>
            <person name="Rogers J.R."/>
            <person name="Gibbs R.G."/>
        </authorList>
    </citation>
    <scope>NUCLEOTIDE SEQUENCE [LARGE SCALE GENOMIC DNA]</scope>
</reference>
<evidence type="ECO:0000313" key="2">
    <source>
        <dbReference type="Ensembl" id="ENSPANP00000059978.1"/>
    </source>
</evidence>
<dbReference type="AlphaFoldDB" id="A0A8I5R2K5"/>
<organism evidence="2 3">
    <name type="scientific">Papio anubis</name>
    <name type="common">Olive baboon</name>
    <dbReference type="NCBI Taxonomy" id="9555"/>
    <lineage>
        <taxon>Eukaryota</taxon>
        <taxon>Metazoa</taxon>
        <taxon>Chordata</taxon>
        <taxon>Craniata</taxon>
        <taxon>Vertebrata</taxon>
        <taxon>Euteleostomi</taxon>
        <taxon>Mammalia</taxon>
        <taxon>Eutheria</taxon>
        <taxon>Euarchontoglires</taxon>
        <taxon>Primates</taxon>
        <taxon>Haplorrhini</taxon>
        <taxon>Catarrhini</taxon>
        <taxon>Cercopithecidae</taxon>
        <taxon>Cercopithecinae</taxon>
        <taxon>Papio</taxon>
    </lineage>
</organism>
<feature type="transmembrane region" description="Helical" evidence="1">
    <location>
        <begin position="98"/>
        <end position="116"/>
    </location>
</feature>
<dbReference type="Ensembl" id="ENSPANT00000064178.1">
    <property type="protein sequence ID" value="ENSPANP00000059978.1"/>
    <property type="gene ID" value="ENSPANG00000040155.1"/>
</dbReference>
<dbReference type="PANTHER" id="PTHR12138:SF162">
    <property type="entry name" value="CHROMOSOME UNDETERMINED SCAFFOLD_275, WHOLE GENOME SHOTGUN SEQUENCE"/>
    <property type="match status" value="1"/>
</dbReference>
<dbReference type="Proteomes" id="UP000028761">
    <property type="component" value="Chromosome 9"/>
</dbReference>
<proteinExistence type="predicted"/>
<keyword evidence="1" id="KW-1133">Transmembrane helix</keyword>
<reference evidence="2" key="2">
    <citation type="submission" date="2025-08" db="UniProtKB">
        <authorList>
            <consortium name="Ensembl"/>
        </authorList>
    </citation>
    <scope>IDENTIFICATION</scope>
</reference>
<name>A0A8I5R2K5_PAPAN</name>
<protein>
    <submittedName>
        <fullName evidence="2">Uncharacterized protein</fullName>
    </submittedName>
</protein>
<dbReference type="PANTHER" id="PTHR12138">
    <property type="entry name" value="PRIMATE-EXPANDED PROTEIN FAMILY"/>
    <property type="match status" value="1"/>
</dbReference>